<evidence type="ECO:0000313" key="2">
    <source>
        <dbReference type="Proteomes" id="UP000198432"/>
    </source>
</evidence>
<dbReference type="RefSeq" id="WP_089318422.1">
    <property type="nucleotide sequence ID" value="NZ_FZOQ01000004.1"/>
</dbReference>
<accession>A0A239DIX8</accession>
<dbReference type="Proteomes" id="UP000198432">
    <property type="component" value="Unassembled WGS sequence"/>
</dbReference>
<dbReference type="AlphaFoldDB" id="A0A239DIX8"/>
<evidence type="ECO:0000313" key="1">
    <source>
        <dbReference type="EMBL" id="SNS31951.1"/>
    </source>
</evidence>
<proteinExistence type="predicted"/>
<reference evidence="2" key="1">
    <citation type="submission" date="2017-06" db="EMBL/GenBank/DDBJ databases">
        <authorList>
            <person name="Varghese N."/>
            <person name="Submissions S."/>
        </authorList>
    </citation>
    <scope>NUCLEOTIDE SEQUENCE [LARGE SCALE GENOMIC DNA]</scope>
    <source>
        <strain evidence="2">NKM1</strain>
    </source>
</reference>
<protein>
    <submittedName>
        <fullName evidence="1">Uncharacterized protein</fullName>
    </submittedName>
</protein>
<organism evidence="1 2">
    <name type="scientific">Pontibacter ummariensis</name>
    <dbReference type="NCBI Taxonomy" id="1610492"/>
    <lineage>
        <taxon>Bacteria</taxon>
        <taxon>Pseudomonadati</taxon>
        <taxon>Bacteroidota</taxon>
        <taxon>Cytophagia</taxon>
        <taxon>Cytophagales</taxon>
        <taxon>Hymenobacteraceae</taxon>
        <taxon>Pontibacter</taxon>
    </lineage>
</organism>
<keyword evidence="2" id="KW-1185">Reference proteome</keyword>
<dbReference type="EMBL" id="FZOQ01000004">
    <property type="protein sequence ID" value="SNS31951.1"/>
    <property type="molecule type" value="Genomic_DNA"/>
</dbReference>
<sequence length="161" mass="18887">MKNTIPLLFLLGGLLLSSSCDMPEAKKPLRERLQGEWLMTKSTTTYFDSLGNQMEQQQVYQHDYNGRNFSIFIFQDTIVDIKRLRDPSAFPYELKESEGQDSILALTFTRNHPAHRIGVTFPEENKMLWRSRSFHSKLPTTPHPDMEVETEFKRVKFEKDK</sequence>
<name>A0A239DIX8_9BACT</name>
<dbReference type="PROSITE" id="PS51257">
    <property type="entry name" value="PROKAR_LIPOPROTEIN"/>
    <property type="match status" value="1"/>
</dbReference>
<gene>
    <name evidence="1" type="ORF">SAMN06296052_104248</name>
</gene>